<organism evidence="2 3">
    <name type="scientific">Candidatus Phocaeicola faecigallinarum</name>
    <dbReference type="NCBI Taxonomy" id="2838732"/>
    <lineage>
        <taxon>Bacteria</taxon>
        <taxon>Pseudomonadati</taxon>
        <taxon>Bacteroidota</taxon>
        <taxon>Bacteroidia</taxon>
        <taxon>Bacteroidales</taxon>
        <taxon>Bacteroidaceae</taxon>
        <taxon>Phocaeicola</taxon>
    </lineage>
</organism>
<dbReference type="AlphaFoldDB" id="A0A948TDQ5"/>
<feature type="transmembrane region" description="Helical" evidence="1">
    <location>
        <begin position="259"/>
        <end position="277"/>
    </location>
</feature>
<dbReference type="EMBL" id="JAHLFW010000106">
    <property type="protein sequence ID" value="MBU3839141.1"/>
    <property type="molecule type" value="Genomic_DNA"/>
</dbReference>
<feature type="transmembrane region" description="Helical" evidence="1">
    <location>
        <begin position="12"/>
        <end position="31"/>
    </location>
</feature>
<reference evidence="2" key="1">
    <citation type="journal article" date="2021" name="PeerJ">
        <title>Extensive microbial diversity within the chicken gut microbiome revealed by metagenomics and culture.</title>
        <authorList>
            <person name="Gilroy R."/>
            <person name="Ravi A."/>
            <person name="Getino M."/>
            <person name="Pursley I."/>
            <person name="Horton D.L."/>
            <person name="Alikhan N.F."/>
            <person name="Baker D."/>
            <person name="Gharbi K."/>
            <person name="Hall N."/>
            <person name="Watson M."/>
            <person name="Adriaenssens E.M."/>
            <person name="Foster-Nyarko E."/>
            <person name="Jarju S."/>
            <person name="Secka A."/>
            <person name="Antonio M."/>
            <person name="Oren A."/>
            <person name="Chaudhuri R.R."/>
            <person name="La Ragione R."/>
            <person name="Hildebrand F."/>
            <person name="Pallen M.J."/>
        </authorList>
    </citation>
    <scope>NUCLEOTIDE SEQUENCE</scope>
    <source>
        <strain evidence="2">G4-2901</strain>
    </source>
</reference>
<feature type="transmembrane region" description="Helical" evidence="1">
    <location>
        <begin position="234"/>
        <end position="253"/>
    </location>
</feature>
<feature type="transmembrane region" description="Helical" evidence="1">
    <location>
        <begin position="201"/>
        <end position="222"/>
    </location>
</feature>
<protein>
    <submittedName>
        <fullName evidence="2">Uncharacterized protein</fullName>
    </submittedName>
</protein>
<evidence type="ECO:0000313" key="2">
    <source>
        <dbReference type="EMBL" id="MBU3839141.1"/>
    </source>
</evidence>
<accession>A0A948TDQ5</accession>
<evidence type="ECO:0000313" key="3">
    <source>
        <dbReference type="Proteomes" id="UP000783796"/>
    </source>
</evidence>
<sequence length="307" mass="34930">MRNRFQYEIATGRLTLPVAIILSLILWIAAFNNKMEAASFLTGGLVTYLLIEFNTSFALIRSRSSLPSALFAILYSSSLFLHEYGKGECWILLLFMGSLYCLLKSYEQKNASSYIFHSFLWLGIGSLIKPGLILSAPLVFILMFQLRSFSFKTFFAGIIGLCTPYWLMTGYDMYIGNSPMFLTWFDNIFEWDIDLYRNLPINQAITAVCVLLISAVSGINSLVISQNDKVRNRIMIGVINTIGIYETILMIAQPSMLKSLLPIVMTMCSILYGYTMIQKTNKFTYIFMIVSLVIIVLMAIYNLMIHF</sequence>
<name>A0A948TDQ5_9BACT</name>
<proteinExistence type="predicted"/>
<keyword evidence="1" id="KW-0812">Transmembrane</keyword>
<feature type="transmembrane region" description="Helical" evidence="1">
    <location>
        <begin position="149"/>
        <end position="168"/>
    </location>
</feature>
<comment type="caution">
    <text evidence="2">The sequence shown here is derived from an EMBL/GenBank/DDBJ whole genome shotgun (WGS) entry which is preliminary data.</text>
</comment>
<feature type="transmembrane region" description="Helical" evidence="1">
    <location>
        <begin position="118"/>
        <end position="142"/>
    </location>
</feature>
<reference evidence="2" key="2">
    <citation type="submission" date="2021-04" db="EMBL/GenBank/DDBJ databases">
        <authorList>
            <person name="Gilroy R."/>
        </authorList>
    </citation>
    <scope>NUCLEOTIDE SEQUENCE</scope>
    <source>
        <strain evidence="2">G4-2901</strain>
    </source>
</reference>
<feature type="transmembrane region" description="Helical" evidence="1">
    <location>
        <begin position="284"/>
        <end position="304"/>
    </location>
</feature>
<gene>
    <name evidence="2" type="ORF">H9777_12690</name>
</gene>
<keyword evidence="1" id="KW-1133">Transmembrane helix</keyword>
<evidence type="ECO:0000256" key="1">
    <source>
        <dbReference type="SAM" id="Phobius"/>
    </source>
</evidence>
<keyword evidence="1" id="KW-0472">Membrane</keyword>
<dbReference type="Proteomes" id="UP000783796">
    <property type="component" value="Unassembled WGS sequence"/>
</dbReference>